<proteinExistence type="predicted"/>
<protein>
    <submittedName>
        <fullName evidence="1">Uncharacterized protein DUF3570</fullName>
    </submittedName>
</protein>
<dbReference type="InterPro" id="IPR021953">
    <property type="entry name" value="DUF3570"/>
</dbReference>
<name>A0A4V3D857_9GAMM</name>
<accession>A0A4V3D857</accession>
<gene>
    <name evidence="1" type="ORF">EV696_102138</name>
</gene>
<comment type="caution">
    <text evidence="1">The sequence shown here is derived from an EMBL/GenBank/DDBJ whole genome shotgun (WGS) entry which is preliminary data.</text>
</comment>
<dbReference type="AlphaFoldDB" id="A0A4V3D857"/>
<dbReference type="Proteomes" id="UP000295375">
    <property type="component" value="Unassembled WGS sequence"/>
</dbReference>
<dbReference type="Pfam" id="PF12094">
    <property type="entry name" value="DUF3570"/>
    <property type="match status" value="1"/>
</dbReference>
<keyword evidence="2" id="KW-1185">Reference proteome</keyword>
<organism evidence="1 2">
    <name type="scientific">Permianibacter aggregans</name>
    <dbReference type="NCBI Taxonomy" id="1510150"/>
    <lineage>
        <taxon>Bacteria</taxon>
        <taxon>Pseudomonadati</taxon>
        <taxon>Pseudomonadota</taxon>
        <taxon>Gammaproteobacteria</taxon>
        <taxon>Pseudomonadales</taxon>
        <taxon>Pseudomonadaceae</taxon>
        <taxon>Permianibacter</taxon>
    </lineage>
</organism>
<dbReference type="EMBL" id="SNYM01000002">
    <property type="protein sequence ID" value="TDQ50457.1"/>
    <property type="molecule type" value="Genomic_DNA"/>
</dbReference>
<evidence type="ECO:0000313" key="2">
    <source>
        <dbReference type="Proteomes" id="UP000295375"/>
    </source>
</evidence>
<sequence length="418" mass="47320">MLAEQKEAVAVAVAATKPFLRIIGATLISVAFAFSSHAGVLPEERADLLAHSYQGGGMDISGPSLLVRKNFLEKVSVSANYYIDNVSSASIDVLTSGASEYEEERKEYSFSADYLYNKTTFSTGYTSSEESDYSAETIFFGVSQDFFGDLSTISLGYAQGDDLVSRNEYTDGALVGNTIIGTVKRQNYRLSFSQVITTNLIMGLGFETVTDQANREDEDISVLNNPYRSVRFRSAQSGTGYATQREFYPDTRTSDAVALRAMYYLPWRASIRAEYRFFTDTWGIEASNYELKMIHPIEDLVTIEGKYRYYEQTASTFYRDLFDEPNELNFRARDKEMSTFNNTTFGLGATLNLGKLLKWNAAEHELMLNFFVDHMMFSYDDFRDLTVHTSNPGAFNAGEEPLYEFDAQVYRLFLTYKY</sequence>
<reference evidence="1 2" key="1">
    <citation type="submission" date="2019-03" db="EMBL/GenBank/DDBJ databases">
        <title>Genomic Encyclopedia of Type Strains, Phase IV (KMG-IV): sequencing the most valuable type-strain genomes for metagenomic binning, comparative biology and taxonomic classification.</title>
        <authorList>
            <person name="Goeker M."/>
        </authorList>
    </citation>
    <scope>NUCLEOTIDE SEQUENCE [LARGE SCALE GENOMIC DNA]</scope>
    <source>
        <strain evidence="1 2">DSM 103792</strain>
    </source>
</reference>
<evidence type="ECO:0000313" key="1">
    <source>
        <dbReference type="EMBL" id="TDQ50457.1"/>
    </source>
</evidence>